<dbReference type="AlphaFoldDB" id="A0A0A9CH56"/>
<reference evidence="1" key="1">
    <citation type="submission" date="2014-09" db="EMBL/GenBank/DDBJ databases">
        <authorList>
            <person name="Magalhaes I.L.F."/>
            <person name="Oliveira U."/>
            <person name="Santos F.R."/>
            <person name="Vidigal T.H.D.A."/>
            <person name="Brescovit A.D."/>
            <person name="Santos A.J."/>
        </authorList>
    </citation>
    <scope>NUCLEOTIDE SEQUENCE</scope>
    <source>
        <tissue evidence="1">Shoot tissue taken approximately 20 cm above the soil surface</tissue>
    </source>
</reference>
<organism evidence="1">
    <name type="scientific">Arundo donax</name>
    <name type="common">Giant reed</name>
    <name type="synonym">Donax arundinaceus</name>
    <dbReference type="NCBI Taxonomy" id="35708"/>
    <lineage>
        <taxon>Eukaryota</taxon>
        <taxon>Viridiplantae</taxon>
        <taxon>Streptophyta</taxon>
        <taxon>Embryophyta</taxon>
        <taxon>Tracheophyta</taxon>
        <taxon>Spermatophyta</taxon>
        <taxon>Magnoliopsida</taxon>
        <taxon>Liliopsida</taxon>
        <taxon>Poales</taxon>
        <taxon>Poaceae</taxon>
        <taxon>PACMAD clade</taxon>
        <taxon>Arundinoideae</taxon>
        <taxon>Arundineae</taxon>
        <taxon>Arundo</taxon>
    </lineage>
</organism>
<evidence type="ECO:0000313" key="1">
    <source>
        <dbReference type="EMBL" id="JAD75594.1"/>
    </source>
</evidence>
<name>A0A0A9CH56_ARUDO</name>
<reference evidence="1" key="2">
    <citation type="journal article" date="2015" name="Data Brief">
        <title>Shoot transcriptome of the giant reed, Arundo donax.</title>
        <authorList>
            <person name="Barrero R.A."/>
            <person name="Guerrero F.D."/>
            <person name="Moolhuijzen P."/>
            <person name="Goolsby J.A."/>
            <person name="Tidwell J."/>
            <person name="Bellgard S.E."/>
            <person name="Bellgard M.I."/>
        </authorList>
    </citation>
    <scope>NUCLEOTIDE SEQUENCE</scope>
    <source>
        <tissue evidence="1">Shoot tissue taken approximately 20 cm above the soil surface</tissue>
    </source>
</reference>
<protein>
    <submittedName>
        <fullName evidence="1">Uncharacterized protein</fullName>
    </submittedName>
</protein>
<accession>A0A0A9CH56</accession>
<proteinExistence type="predicted"/>
<dbReference type="EMBL" id="GBRH01222301">
    <property type="protein sequence ID" value="JAD75594.1"/>
    <property type="molecule type" value="Transcribed_RNA"/>
</dbReference>
<sequence length="59" mass="6121">MAAAEGAEGAVADVAVSGLLEGRRRLHGPPLPLRWQIWPRAAPARLASPIEEQGGRPGG</sequence>